<evidence type="ECO:0000256" key="1">
    <source>
        <dbReference type="SAM" id="MobiDB-lite"/>
    </source>
</evidence>
<gene>
    <name evidence="2" type="ORF">EV382_3468</name>
</gene>
<comment type="caution">
    <text evidence="2">The sequence shown here is derived from an EMBL/GenBank/DDBJ whole genome shotgun (WGS) entry which is preliminary data.</text>
</comment>
<name>A0A4Q7UFW6_9ACTN</name>
<dbReference type="EMBL" id="SHKK01000001">
    <property type="protein sequence ID" value="RZT80222.1"/>
    <property type="molecule type" value="Genomic_DNA"/>
</dbReference>
<protein>
    <submittedName>
        <fullName evidence="2">Uncharacterized protein</fullName>
    </submittedName>
</protein>
<evidence type="ECO:0000313" key="2">
    <source>
        <dbReference type="EMBL" id="RZT80222.1"/>
    </source>
</evidence>
<reference evidence="2 3" key="1">
    <citation type="submission" date="2019-02" db="EMBL/GenBank/DDBJ databases">
        <title>Sequencing the genomes of 1000 actinobacteria strains.</title>
        <authorList>
            <person name="Klenk H.-P."/>
        </authorList>
    </citation>
    <scope>NUCLEOTIDE SEQUENCE [LARGE SCALE GENOMIC DNA]</scope>
    <source>
        <strain evidence="2 3">DSM 45888</strain>
    </source>
</reference>
<dbReference type="AlphaFoldDB" id="A0A4Q7UFW6"/>
<accession>A0A4Q7UFW6</accession>
<dbReference type="Proteomes" id="UP000293781">
    <property type="component" value="Unassembled WGS sequence"/>
</dbReference>
<feature type="region of interest" description="Disordered" evidence="1">
    <location>
        <begin position="24"/>
        <end position="56"/>
    </location>
</feature>
<dbReference type="RefSeq" id="WP_165435808.1">
    <property type="nucleotide sequence ID" value="NZ_JBEZZO010000006.1"/>
</dbReference>
<proteinExistence type="predicted"/>
<sequence length="56" mass="6270">MFGNDVDFLLTLHRTHAAELRAEAAADRLARSVSRPAGRGWLGRRRQPGRTGDARR</sequence>
<organism evidence="2 3">
    <name type="scientific">Micromonospora violae</name>
    <dbReference type="NCBI Taxonomy" id="1278207"/>
    <lineage>
        <taxon>Bacteria</taxon>
        <taxon>Bacillati</taxon>
        <taxon>Actinomycetota</taxon>
        <taxon>Actinomycetes</taxon>
        <taxon>Micromonosporales</taxon>
        <taxon>Micromonosporaceae</taxon>
        <taxon>Micromonospora</taxon>
    </lineage>
</organism>
<evidence type="ECO:0000313" key="3">
    <source>
        <dbReference type="Proteomes" id="UP000293781"/>
    </source>
</evidence>
<keyword evidence="3" id="KW-1185">Reference proteome</keyword>